<dbReference type="SUPFAM" id="SSF49785">
    <property type="entry name" value="Galactose-binding domain-like"/>
    <property type="match status" value="1"/>
</dbReference>
<dbReference type="Pfam" id="PF03636">
    <property type="entry name" value="Glyco_hydro_65N"/>
    <property type="match status" value="1"/>
</dbReference>
<evidence type="ECO:0000259" key="9">
    <source>
        <dbReference type="Pfam" id="PF03636"/>
    </source>
</evidence>
<evidence type="ECO:0000256" key="1">
    <source>
        <dbReference type="ARBA" id="ARBA00001576"/>
    </source>
</evidence>
<evidence type="ECO:0000313" key="10">
    <source>
        <dbReference type="EMBL" id="KAF2673208.1"/>
    </source>
</evidence>
<evidence type="ECO:0000256" key="4">
    <source>
        <dbReference type="ARBA" id="ARBA00022801"/>
    </source>
</evidence>
<dbReference type="InterPro" id="IPR008928">
    <property type="entry name" value="6-hairpin_glycosidase_sf"/>
</dbReference>
<dbReference type="Pfam" id="PF03633">
    <property type="entry name" value="Glyco_hydro_65C"/>
    <property type="match status" value="1"/>
</dbReference>
<comment type="catalytic activity">
    <reaction evidence="1">
        <text>alpha,alpha-trehalose + H2O = alpha-D-glucose + beta-D-glucose</text>
        <dbReference type="Rhea" id="RHEA:32675"/>
        <dbReference type="ChEBI" id="CHEBI:15377"/>
        <dbReference type="ChEBI" id="CHEBI:15903"/>
        <dbReference type="ChEBI" id="CHEBI:16551"/>
        <dbReference type="ChEBI" id="CHEBI:17925"/>
        <dbReference type="EC" id="3.2.1.28"/>
    </reaction>
</comment>
<dbReference type="EMBL" id="MU004231">
    <property type="protein sequence ID" value="KAF2673208.1"/>
    <property type="molecule type" value="Genomic_DNA"/>
</dbReference>
<feature type="signal peptide" evidence="6">
    <location>
        <begin position="1"/>
        <end position="20"/>
    </location>
</feature>
<comment type="similarity">
    <text evidence="2">Belongs to the glycosyl hydrolase 65 family.</text>
</comment>
<evidence type="ECO:0000256" key="2">
    <source>
        <dbReference type="ARBA" id="ARBA00006768"/>
    </source>
</evidence>
<dbReference type="SUPFAM" id="SSF74650">
    <property type="entry name" value="Galactose mutarotase-like"/>
    <property type="match status" value="1"/>
</dbReference>
<reference evidence="10" key="1">
    <citation type="journal article" date="2020" name="Stud. Mycol.">
        <title>101 Dothideomycetes genomes: a test case for predicting lifestyles and emergence of pathogens.</title>
        <authorList>
            <person name="Haridas S."/>
            <person name="Albert R."/>
            <person name="Binder M."/>
            <person name="Bloem J."/>
            <person name="Labutti K."/>
            <person name="Salamov A."/>
            <person name="Andreopoulos B."/>
            <person name="Baker S."/>
            <person name="Barry K."/>
            <person name="Bills G."/>
            <person name="Bluhm B."/>
            <person name="Cannon C."/>
            <person name="Castanera R."/>
            <person name="Culley D."/>
            <person name="Daum C."/>
            <person name="Ezra D."/>
            <person name="Gonzalez J."/>
            <person name="Henrissat B."/>
            <person name="Kuo A."/>
            <person name="Liang C."/>
            <person name="Lipzen A."/>
            <person name="Lutzoni F."/>
            <person name="Magnuson J."/>
            <person name="Mondo S."/>
            <person name="Nolan M."/>
            <person name="Ohm R."/>
            <person name="Pangilinan J."/>
            <person name="Park H.-J."/>
            <person name="Ramirez L."/>
            <person name="Alfaro M."/>
            <person name="Sun H."/>
            <person name="Tritt A."/>
            <person name="Yoshinaga Y."/>
            <person name="Zwiers L.-H."/>
            <person name="Turgeon B."/>
            <person name="Goodwin S."/>
            <person name="Spatafora J."/>
            <person name="Crous P."/>
            <person name="Grigoriev I."/>
        </authorList>
    </citation>
    <scope>NUCLEOTIDE SEQUENCE</scope>
    <source>
        <strain evidence="10">CBS 115976</strain>
    </source>
</reference>
<dbReference type="InterPro" id="IPR005194">
    <property type="entry name" value="Glyco_hydro_65_C"/>
</dbReference>
<evidence type="ECO:0000259" key="7">
    <source>
        <dbReference type="Pfam" id="PF03632"/>
    </source>
</evidence>
<dbReference type="Gene3D" id="2.60.120.260">
    <property type="entry name" value="Galactose-binding domain-like"/>
    <property type="match status" value="1"/>
</dbReference>
<evidence type="ECO:0000256" key="5">
    <source>
        <dbReference type="ARBA" id="ARBA00023180"/>
    </source>
</evidence>
<dbReference type="FunFam" id="1.50.10.10:FF:000032">
    <property type="entry name" value="Vacuolar acid trehalase"/>
    <property type="match status" value="1"/>
</dbReference>
<dbReference type="GO" id="GO:0009277">
    <property type="term" value="C:fungal-type cell wall"/>
    <property type="evidence" value="ECO:0007669"/>
    <property type="project" value="TreeGrafter"/>
</dbReference>
<proteinExistence type="inferred from homology"/>
<dbReference type="Pfam" id="PF03632">
    <property type="entry name" value="Glyco_hydro_65m"/>
    <property type="match status" value="1"/>
</dbReference>
<feature type="chain" id="PRO_5025462183" description="alpha,alpha-trehalase" evidence="6">
    <location>
        <begin position="21"/>
        <end position="1008"/>
    </location>
</feature>
<keyword evidence="6" id="KW-0732">Signal</keyword>
<feature type="domain" description="Glycoside hydrolase family 65 central catalytic" evidence="7">
    <location>
        <begin position="396"/>
        <end position="620"/>
    </location>
</feature>
<dbReference type="InterPro" id="IPR011013">
    <property type="entry name" value="Gal_mutarotase_sf_dom"/>
</dbReference>
<dbReference type="GO" id="GO:0030246">
    <property type="term" value="F:carbohydrate binding"/>
    <property type="evidence" value="ECO:0007669"/>
    <property type="project" value="InterPro"/>
</dbReference>
<sequence>MKLLILNISLFLTIFGNATATIYETRFPGVTYDDDAWTLTTTNLDQGHYQSRISLANGYFGINLAAVGPFMDFDVQVDGDNVNGWPLFGRRQSFATIAGFYGHETILNGTNFAWLYQYGEGESAISGVPHWAGLLIELGGQLLNASVDSSQISNFSSTLDMRRGLMAWTYDWTPSGSSSIHVLYEMLVHKLYVNQAAVRLTVTPAEDSNVTIIDVLDGDCAVRTNSTGTGFDQSSAAIWSAVSPYGVANVTAYIYSTLTAEDDRCLDTLAQVTSGPFLGSNESSIAQGVNAKLTAGQSTTFTKFVGAASTDAFPDPSNIAKMGSKAAAQAGWDSLLKSHAEEWAYVMPTDSVDSFVLPSTGKVPEDPDVVELHINAVTNPFHLIQNTVGENAIAAANNNSDLDTHSISVGGLASDSYAGFIFWDADVWMAPGLVVSHPQAAKQIAGYRAKHLDQAKDNINTAYQSSKNQTGRFSEGGAVYPWTDGRYGTCTGTGPCFDYEYHINGDIGLQLFNYYAATGDTETFKDQYFPIYDAVAWFYAELLTFNSSTETYGLMNATDPDEYANFADNVGYTLALIQSHLQTANVLRDRLGLPQNATWADTASKIKIPTNEEAKIVLEYAAMNGSIQVKQADVVLIDDFLGVTNEYSLPNLDYYAGKQSANGPGMTYGVFSIVANEISPSGCSAYTYDLEGSQPYTRAPWFQYSEQLLDDFGANGGTHPAYPFLTGQGGANRVSVYGYLGLRLSLDSLNVSPNLPPQISYLRYRTIYWQGHPVSASSNTTHTTLTRLPSSLANANTTYLTNAIPVTIGADTSVAVSLPPNGTIVVTNRLIGYNATIDGNIAQCKPANSSQAYLPGLFPLAAVDGAISTKWQPVFSNITSSVIVDLGAPGVGINITGFHVDWAQAPPMSWQVDFSTSADFSASSTAYNSTNVTISTPYIAANADDITAYVGNTTDVSLPSGVVATRYVRLSISGSQGAPSTAGASVAEFAVLRDGGGRLVPNGVVTSL</sequence>
<dbReference type="InterPro" id="IPR005196">
    <property type="entry name" value="Glyco_hydro_65_N"/>
</dbReference>
<keyword evidence="5" id="KW-0325">Glycoprotein</keyword>
<dbReference type="SUPFAM" id="SSF48208">
    <property type="entry name" value="Six-hairpin glycosidases"/>
    <property type="match status" value="1"/>
</dbReference>
<dbReference type="InterPro" id="IPR008979">
    <property type="entry name" value="Galactose-bd-like_sf"/>
</dbReference>
<evidence type="ECO:0000313" key="11">
    <source>
        <dbReference type="Proteomes" id="UP000799302"/>
    </source>
</evidence>
<dbReference type="Gene3D" id="2.70.98.40">
    <property type="entry name" value="Glycoside hydrolase, family 65, N-terminal domain"/>
    <property type="match status" value="1"/>
</dbReference>
<organism evidence="10 11">
    <name type="scientific">Microthyrium microscopicum</name>
    <dbReference type="NCBI Taxonomy" id="703497"/>
    <lineage>
        <taxon>Eukaryota</taxon>
        <taxon>Fungi</taxon>
        <taxon>Dikarya</taxon>
        <taxon>Ascomycota</taxon>
        <taxon>Pezizomycotina</taxon>
        <taxon>Dothideomycetes</taxon>
        <taxon>Dothideomycetes incertae sedis</taxon>
        <taxon>Microthyriales</taxon>
        <taxon>Microthyriaceae</taxon>
        <taxon>Microthyrium</taxon>
    </lineage>
</organism>
<dbReference type="Gene3D" id="1.50.10.10">
    <property type="match status" value="1"/>
</dbReference>
<dbReference type="InterPro" id="IPR005195">
    <property type="entry name" value="Glyco_hydro_65_M"/>
</dbReference>
<keyword evidence="4" id="KW-0378">Hydrolase</keyword>
<dbReference type="InterPro" id="IPR012341">
    <property type="entry name" value="6hp_glycosidase-like_sf"/>
</dbReference>
<accession>A0A6A6UQ40</accession>
<dbReference type="GO" id="GO:0005993">
    <property type="term" value="P:trehalose catabolic process"/>
    <property type="evidence" value="ECO:0007669"/>
    <property type="project" value="TreeGrafter"/>
</dbReference>
<dbReference type="Gene3D" id="2.60.420.10">
    <property type="entry name" value="Maltose phosphorylase, domain 3"/>
    <property type="match status" value="1"/>
</dbReference>
<evidence type="ECO:0000259" key="8">
    <source>
        <dbReference type="Pfam" id="PF03633"/>
    </source>
</evidence>
<protein>
    <recommendedName>
        <fullName evidence="3">alpha,alpha-trehalase</fullName>
        <ecNumber evidence="3">3.2.1.28</ecNumber>
    </recommendedName>
</protein>
<keyword evidence="11" id="KW-1185">Reference proteome</keyword>
<feature type="domain" description="Glycoside hydrolase family 65 N-terminal" evidence="9">
    <location>
        <begin position="41"/>
        <end position="310"/>
    </location>
</feature>
<name>A0A6A6UQ40_9PEZI</name>
<dbReference type="PANTHER" id="PTHR11051">
    <property type="entry name" value="GLYCOSYL HYDROLASE-RELATED"/>
    <property type="match status" value="1"/>
</dbReference>
<dbReference type="Proteomes" id="UP000799302">
    <property type="component" value="Unassembled WGS sequence"/>
</dbReference>
<dbReference type="GO" id="GO:0004555">
    <property type="term" value="F:alpha,alpha-trehalase activity"/>
    <property type="evidence" value="ECO:0007669"/>
    <property type="project" value="UniProtKB-EC"/>
</dbReference>
<dbReference type="PANTHER" id="PTHR11051:SF8">
    <property type="entry name" value="PROTEIN-GLUCOSYLGALACTOSYLHYDROXYLYSINE GLUCOSIDASE"/>
    <property type="match status" value="1"/>
</dbReference>
<dbReference type="InterPro" id="IPR037018">
    <property type="entry name" value="GH65_N"/>
</dbReference>
<dbReference type="EC" id="3.2.1.28" evidence="3"/>
<gene>
    <name evidence="10" type="ORF">BT63DRAFT_149597</name>
</gene>
<feature type="domain" description="Glycoside hydrolase family 65 C-terminal" evidence="8">
    <location>
        <begin position="743"/>
        <end position="788"/>
    </location>
</feature>
<evidence type="ECO:0000256" key="3">
    <source>
        <dbReference type="ARBA" id="ARBA00012757"/>
    </source>
</evidence>
<dbReference type="AlphaFoldDB" id="A0A6A6UQ40"/>
<evidence type="ECO:0000256" key="6">
    <source>
        <dbReference type="SAM" id="SignalP"/>
    </source>
</evidence>
<dbReference type="OrthoDB" id="200349at2759"/>